<reference evidence="1 2" key="1">
    <citation type="submission" date="2015-08" db="EMBL/GenBank/DDBJ databases">
        <title>Next Generation Sequencing and Analysis of the Genome of Puccinia sorghi L Schw, the Causal Agent of Maize Common Rust.</title>
        <authorList>
            <person name="Rochi L."/>
            <person name="Burguener G."/>
            <person name="Darino M."/>
            <person name="Turjanski A."/>
            <person name="Kreff E."/>
            <person name="Dieguez M.J."/>
            <person name="Sacco F."/>
        </authorList>
    </citation>
    <scope>NUCLEOTIDE SEQUENCE [LARGE SCALE GENOMIC DNA]</scope>
    <source>
        <strain evidence="1 2">RO10H11247</strain>
    </source>
</reference>
<dbReference type="AlphaFoldDB" id="A0A0L6VAB3"/>
<dbReference type="Proteomes" id="UP000037035">
    <property type="component" value="Unassembled WGS sequence"/>
</dbReference>
<accession>A0A0L6VAB3</accession>
<protein>
    <submittedName>
        <fullName evidence="1">Uncharacterized protein</fullName>
    </submittedName>
</protein>
<proteinExistence type="predicted"/>
<dbReference type="EMBL" id="LAVV01007117">
    <property type="protein sequence ID" value="KNZ57060.1"/>
    <property type="molecule type" value="Genomic_DNA"/>
</dbReference>
<comment type="caution">
    <text evidence="1">The sequence shown here is derived from an EMBL/GenBank/DDBJ whole genome shotgun (WGS) entry which is preliminary data.</text>
</comment>
<name>A0A0L6VAB3_9BASI</name>
<gene>
    <name evidence="1" type="ORF">VP01_2252g2</name>
</gene>
<keyword evidence="2" id="KW-1185">Reference proteome</keyword>
<evidence type="ECO:0000313" key="2">
    <source>
        <dbReference type="Proteomes" id="UP000037035"/>
    </source>
</evidence>
<organism evidence="1 2">
    <name type="scientific">Puccinia sorghi</name>
    <dbReference type="NCBI Taxonomy" id="27349"/>
    <lineage>
        <taxon>Eukaryota</taxon>
        <taxon>Fungi</taxon>
        <taxon>Dikarya</taxon>
        <taxon>Basidiomycota</taxon>
        <taxon>Pucciniomycotina</taxon>
        <taxon>Pucciniomycetes</taxon>
        <taxon>Pucciniales</taxon>
        <taxon>Pucciniaceae</taxon>
        <taxon>Puccinia</taxon>
    </lineage>
</organism>
<evidence type="ECO:0000313" key="1">
    <source>
        <dbReference type="EMBL" id="KNZ57060.1"/>
    </source>
</evidence>
<sequence length="115" mass="13014">MGQCLGSKKARIESNSCKNTSVQESESKVQKKLFIVETIIVMSELYSSSTKLVTTNLDVNNFSTWHWGIITALGYKNLDDYILEEFVMLDFKSNTIPLPINVHSIPVKPDPEVLY</sequence>
<dbReference type="VEuPathDB" id="FungiDB:VP01_2252g2"/>